<feature type="binding site" evidence="6">
    <location>
        <position position="213"/>
    </location>
    <ligand>
        <name>S-adenosyl-L-methionine</name>
        <dbReference type="ChEBI" id="CHEBI:59789"/>
    </ligand>
</feature>
<dbReference type="InterPro" id="IPR050078">
    <property type="entry name" value="Ribosomal_L11_MeTrfase_PrmA"/>
</dbReference>
<dbReference type="EC" id="2.1.1.-" evidence="6"/>
<keyword evidence="7" id="KW-0687">Ribonucleoprotein</keyword>
<dbReference type="PIRSF" id="PIRSF000401">
    <property type="entry name" value="RPL11_MTase"/>
    <property type="match status" value="1"/>
</dbReference>
<dbReference type="AlphaFoldDB" id="A0A1W1WVB9"/>
<evidence type="ECO:0000256" key="4">
    <source>
        <dbReference type="ARBA" id="ARBA00022679"/>
    </source>
</evidence>
<keyword evidence="5 6" id="KW-0949">S-adenosyl-L-methionine</keyword>
<dbReference type="STRING" id="1069081.SAMN05660197_1968"/>
<evidence type="ECO:0000256" key="3">
    <source>
        <dbReference type="ARBA" id="ARBA00022603"/>
    </source>
</evidence>
<proteinExistence type="inferred from homology"/>
<feature type="binding site" evidence="6">
    <location>
        <position position="172"/>
    </location>
    <ligand>
        <name>S-adenosyl-L-methionine</name>
        <dbReference type="ChEBI" id="CHEBI:59789"/>
    </ligand>
</feature>
<gene>
    <name evidence="6" type="primary">prmA</name>
    <name evidence="7" type="ORF">SAMN05660197_1968</name>
</gene>
<feature type="binding site" evidence="6">
    <location>
        <position position="151"/>
    </location>
    <ligand>
        <name>S-adenosyl-L-methionine</name>
        <dbReference type="ChEBI" id="CHEBI:59789"/>
    </ligand>
</feature>
<accession>A0A1W1WVB9</accession>
<dbReference type="RefSeq" id="WP_084276504.1">
    <property type="nucleotide sequence ID" value="NZ_AP026671.1"/>
</dbReference>
<dbReference type="OrthoDB" id="9785995at2"/>
<dbReference type="NCBIfam" id="NF001786">
    <property type="entry name" value="PRK00517.2-4"/>
    <property type="match status" value="1"/>
</dbReference>
<dbReference type="CDD" id="cd02440">
    <property type="entry name" value="AdoMet_MTases"/>
    <property type="match status" value="1"/>
</dbReference>
<comment type="catalytic activity">
    <reaction evidence="6">
        <text>L-lysyl-[protein] + 3 S-adenosyl-L-methionine = N(6),N(6),N(6)-trimethyl-L-lysyl-[protein] + 3 S-adenosyl-L-homocysteine + 3 H(+)</text>
        <dbReference type="Rhea" id="RHEA:54192"/>
        <dbReference type="Rhea" id="RHEA-COMP:9752"/>
        <dbReference type="Rhea" id="RHEA-COMP:13826"/>
        <dbReference type="ChEBI" id="CHEBI:15378"/>
        <dbReference type="ChEBI" id="CHEBI:29969"/>
        <dbReference type="ChEBI" id="CHEBI:57856"/>
        <dbReference type="ChEBI" id="CHEBI:59789"/>
        <dbReference type="ChEBI" id="CHEBI:61961"/>
    </reaction>
</comment>
<evidence type="ECO:0000256" key="1">
    <source>
        <dbReference type="ARBA" id="ARBA00009741"/>
    </source>
</evidence>
<evidence type="ECO:0000313" key="8">
    <source>
        <dbReference type="Proteomes" id="UP000192602"/>
    </source>
</evidence>
<dbReference type="Gene3D" id="3.40.50.150">
    <property type="entry name" value="Vaccinia Virus protein VP39"/>
    <property type="match status" value="1"/>
</dbReference>
<protein>
    <recommendedName>
        <fullName evidence="6">Ribosomal protein L11 methyltransferase</fullName>
        <shortName evidence="6">L11 Mtase</shortName>
        <ecNumber evidence="6">2.1.1.-</ecNumber>
    </recommendedName>
</protein>
<comment type="function">
    <text evidence="6">Methylates ribosomal protein L11.</text>
</comment>
<dbReference type="SUPFAM" id="SSF53335">
    <property type="entry name" value="S-adenosyl-L-methionine-dependent methyltransferases"/>
    <property type="match status" value="1"/>
</dbReference>
<dbReference type="GO" id="GO:0016279">
    <property type="term" value="F:protein-lysine N-methyltransferase activity"/>
    <property type="evidence" value="ECO:0007669"/>
    <property type="project" value="RHEA"/>
</dbReference>
<dbReference type="Pfam" id="PF06325">
    <property type="entry name" value="PrmA"/>
    <property type="match status" value="1"/>
</dbReference>
<sequence length="278" mass="31450">MQEYYYETSITVDKFRDEIESFLMDHFYNGIEERGNTLILRSEDPLSSTLKKLEEYVKSLEEIFDETISLKIEQEKKRNSDWIEKFKKSITPVEVGEFYIYPGWYEPKEGKISIQIDPALAFGSGHHETTRGCLLALQKYVKKGDSVLDVGTGSGILAIAATKLGADVDICDTDELAIKEAKKNFALNSAEFQHAWIGSAANAKKKYDIVIANIVADVLMMIARDLKNATNEGGILILSGIIEKYRDKVYEKFALPLVEEIQEGEWITMILQNRGANE</sequence>
<keyword evidence="7" id="KW-0689">Ribosomal protein</keyword>
<evidence type="ECO:0000313" key="7">
    <source>
        <dbReference type="EMBL" id="SMC10129.1"/>
    </source>
</evidence>
<dbReference type="GO" id="GO:0005737">
    <property type="term" value="C:cytoplasm"/>
    <property type="evidence" value="ECO:0007669"/>
    <property type="project" value="UniProtKB-SubCell"/>
</dbReference>
<comment type="similarity">
    <text evidence="1 6">Belongs to the methyltransferase superfamily. PrmA family.</text>
</comment>
<feature type="binding site" evidence="6">
    <location>
        <position position="130"/>
    </location>
    <ligand>
        <name>S-adenosyl-L-methionine</name>
        <dbReference type="ChEBI" id="CHEBI:59789"/>
    </ligand>
</feature>
<evidence type="ECO:0000256" key="6">
    <source>
        <dbReference type="HAMAP-Rule" id="MF_00735"/>
    </source>
</evidence>
<keyword evidence="2 6" id="KW-0963">Cytoplasm</keyword>
<reference evidence="8" key="1">
    <citation type="submission" date="2017-04" db="EMBL/GenBank/DDBJ databases">
        <authorList>
            <person name="Varghese N."/>
            <person name="Submissions S."/>
        </authorList>
    </citation>
    <scope>NUCLEOTIDE SEQUENCE [LARGE SCALE GENOMIC DNA]</scope>
    <source>
        <strain evidence="8">DSM 16512</strain>
    </source>
</reference>
<organism evidence="7 8">
    <name type="scientific">Nitratiruptor tergarcus DSM 16512</name>
    <dbReference type="NCBI Taxonomy" id="1069081"/>
    <lineage>
        <taxon>Bacteria</taxon>
        <taxon>Pseudomonadati</taxon>
        <taxon>Campylobacterota</taxon>
        <taxon>Epsilonproteobacteria</taxon>
        <taxon>Nautiliales</taxon>
        <taxon>Nitratiruptoraceae</taxon>
        <taxon>Nitratiruptor</taxon>
    </lineage>
</organism>
<dbReference type="InterPro" id="IPR029063">
    <property type="entry name" value="SAM-dependent_MTases_sf"/>
</dbReference>
<comment type="subcellular location">
    <subcellularLocation>
        <location evidence="6">Cytoplasm</location>
    </subcellularLocation>
</comment>
<dbReference type="PANTHER" id="PTHR43648">
    <property type="entry name" value="ELECTRON TRANSFER FLAVOPROTEIN BETA SUBUNIT LYSINE METHYLTRANSFERASE"/>
    <property type="match status" value="1"/>
</dbReference>
<name>A0A1W1WVB9_9BACT</name>
<dbReference type="GO" id="GO:0032259">
    <property type="term" value="P:methylation"/>
    <property type="evidence" value="ECO:0007669"/>
    <property type="project" value="UniProtKB-KW"/>
</dbReference>
<dbReference type="EMBL" id="FWWZ01000001">
    <property type="protein sequence ID" value="SMC10129.1"/>
    <property type="molecule type" value="Genomic_DNA"/>
</dbReference>
<dbReference type="GO" id="GO:0005840">
    <property type="term" value="C:ribosome"/>
    <property type="evidence" value="ECO:0007669"/>
    <property type="project" value="UniProtKB-KW"/>
</dbReference>
<dbReference type="PANTHER" id="PTHR43648:SF1">
    <property type="entry name" value="ELECTRON TRANSFER FLAVOPROTEIN BETA SUBUNIT LYSINE METHYLTRANSFERASE"/>
    <property type="match status" value="1"/>
</dbReference>
<dbReference type="NCBIfam" id="TIGR00406">
    <property type="entry name" value="prmA"/>
    <property type="match status" value="1"/>
</dbReference>
<evidence type="ECO:0000256" key="2">
    <source>
        <dbReference type="ARBA" id="ARBA00022490"/>
    </source>
</evidence>
<dbReference type="InterPro" id="IPR004498">
    <property type="entry name" value="Ribosomal_PrmA_MeTrfase"/>
</dbReference>
<keyword evidence="8" id="KW-1185">Reference proteome</keyword>
<dbReference type="Proteomes" id="UP000192602">
    <property type="component" value="Unassembled WGS sequence"/>
</dbReference>
<keyword evidence="4 6" id="KW-0808">Transferase</keyword>
<dbReference type="HAMAP" id="MF_00735">
    <property type="entry name" value="Methyltr_PrmA"/>
    <property type="match status" value="1"/>
</dbReference>
<evidence type="ECO:0000256" key="5">
    <source>
        <dbReference type="ARBA" id="ARBA00022691"/>
    </source>
</evidence>
<keyword evidence="3 6" id="KW-0489">Methyltransferase</keyword>